<dbReference type="EMBL" id="MN739095">
    <property type="protein sequence ID" value="QHS88333.1"/>
    <property type="molecule type" value="Genomic_DNA"/>
</dbReference>
<sequence length="112" mass="13140">MYTTTLPCTYMNIEDTDLSNEMYQTELLAVFGLNTYSDSLVNSIQNLYNSLDYPIKDILKHVSFQYSDDSDLLFLVLFSYDYFKYTHDLLCKIITKQDTTQSQEELITVLKK</sequence>
<accession>A0A6C0BA47</accession>
<dbReference type="AlphaFoldDB" id="A0A6C0BA47"/>
<proteinExistence type="predicted"/>
<protein>
    <submittedName>
        <fullName evidence="1">Uncharacterized protein</fullName>
    </submittedName>
</protein>
<organism evidence="1">
    <name type="scientific">viral metagenome</name>
    <dbReference type="NCBI Taxonomy" id="1070528"/>
    <lineage>
        <taxon>unclassified sequences</taxon>
        <taxon>metagenomes</taxon>
        <taxon>organismal metagenomes</taxon>
    </lineage>
</organism>
<reference evidence="1" key="1">
    <citation type="journal article" date="2020" name="Nature">
        <title>Giant virus diversity and host interactions through global metagenomics.</title>
        <authorList>
            <person name="Schulz F."/>
            <person name="Roux S."/>
            <person name="Paez-Espino D."/>
            <person name="Jungbluth S."/>
            <person name="Walsh D.A."/>
            <person name="Denef V.J."/>
            <person name="McMahon K.D."/>
            <person name="Konstantinidis K.T."/>
            <person name="Eloe-Fadrosh E.A."/>
            <person name="Kyrpides N.C."/>
            <person name="Woyke T."/>
        </authorList>
    </citation>
    <scope>NUCLEOTIDE SEQUENCE</scope>
    <source>
        <strain evidence="1">GVMAG-M-3300010158-55</strain>
    </source>
</reference>
<name>A0A6C0BA47_9ZZZZ</name>
<evidence type="ECO:0000313" key="1">
    <source>
        <dbReference type="EMBL" id="QHS88333.1"/>
    </source>
</evidence>